<evidence type="ECO:0000313" key="6">
    <source>
        <dbReference type="Proteomes" id="UP000483362"/>
    </source>
</evidence>
<dbReference type="Pfam" id="PF01553">
    <property type="entry name" value="Acyltransferase"/>
    <property type="match status" value="1"/>
</dbReference>
<protein>
    <submittedName>
        <fullName evidence="5">Acyltransferase</fullName>
    </submittedName>
</protein>
<dbReference type="GO" id="GO:0006654">
    <property type="term" value="P:phosphatidic acid biosynthetic process"/>
    <property type="evidence" value="ECO:0007669"/>
    <property type="project" value="TreeGrafter"/>
</dbReference>
<dbReference type="PANTHER" id="PTHR10434">
    <property type="entry name" value="1-ACYL-SN-GLYCEROL-3-PHOSPHATE ACYLTRANSFERASE"/>
    <property type="match status" value="1"/>
</dbReference>
<dbReference type="AlphaFoldDB" id="A0A6L5X8I6"/>
<comment type="caution">
    <text evidence="5">The sequence shown here is derived from an EMBL/GenBank/DDBJ whole genome shotgun (WGS) entry which is preliminary data.</text>
</comment>
<evidence type="ECO:0000256" key="2">
    <source>
        <dbReference type="ARBA" id="ARBA00022679"/>
    </source>
</evidence>
<accession>A0A6L5X8I6</accession>
<dbReference type="EMBL" id="VULT01000002">
    <property type="protein sequence ID" value="MSS16571.1"/>
    <property type="molecule type" value="Genomic_DNA"/>
</dbReference>
<reference evidence="5 6" key="1">
    <citation type="submission" date="2019-08" db="EMBL/GenBank/DDBJ databases">
        <title>In-depth cultivation of the pig gut microbiome towards novel bacterial diversity and tailored functional studies.</title>
        <authorList>
            <person name="Wylensek D."/>
            <person name="Hitch T.C.A."/>
            <person name="Clavel T."/>
        </authorList>
    </citation>
    <scope>NUCLEOTIDE SEQUENCE [LARGE SCALE GENOMIC DNA]</scope>
    <source>
        <strain evidence="5 6">Oil-RF-744-WCA-WT-10</strain>
    </source>
</reference>
<keyword evidence="2 5" id="KW-0808">Transferase</keyword>
<feature type="domain" description="Phospholipid/glycerol acyltransferase" evidence="4">
    <location>
        <begin position="27"/>
        <end position="165"/>
    </location>
</feature>
<dbReference type="Proteomes" id="UP000483362">
    <property type="component" value="Unassembled WGS sequence"/>
</dbReference>
<organism evidence="5 6">
    <name type="scientific">Sodaliphilus pleomorphus</name>
    <dbReference type="NCBI Taxonomy" id="2606626"/>
    <lineage>
        <taxon>Bacteria</taxon>
        <taxon>Pseudomonadati</taxon>
        <taxon>Bacteroidota</taxon>
        <taxon>Bacteroidia</taxon>
        <taxon>Bacteroidales</taxon>
        <taxon>Muribaculaceae</taxon>
        <taxon>Sodaliphilus</taxon>
    </lineage>
</organism>
<keyword evidence="3 5" id="KW-0012">Acyltransferase</keyword>
<evidence type="ECO:0000256" key="3">
    <source>
        <dbReference type="ARBA" id="ARBA00023315"/>
    </source>
</evidence>
<gene>
    <name evidence="5" type="ORF">FYJ29_02110</name>
</gene>
<dbReference type="SUPFAM" id="SSF69593">
    <property type="entry name" value="Glycerol-3-phosphate (1)-acyltransferase"/>
    <property type="match status" value="1"/>
</dbReference>
<comment type="pathway">
    <text evidence="1">Lipid metabolism.</text>
</comment>
<dbReference type="GO" id="GO:0003841">
    <property type="term" value="F:1-acylglycerol-3-phosphate O-acyltransferase activity"/>
    <property type="evidence" value="ECO:0007669"/>
    <property type="project" value="TreeGrafter"/>
</dbReference>
<evidence type="ECO:0000256" key="1">
    <source>
        <dbReference type="ARBA" id="ARBA00005189"/>
    </source>
</evidence>
<evidence type="ECO:0000259" key="4">
    <source>
        <dbReference type="SMART" id="SM00563"/>
    </source>
</evidence>
<dbReference type="InterPro" id="IPR002123">
    <property type="entry name" value="Plipid/glycerol_acylTrfase"/>
</dbReference>
<name>A0A6L5X8I6_9BACT</name>
<dbReference type="SMART" id="SM00563">
    <property type="entry name" value="PlsC"/>
    <property type="match status" value="1"/>
</dbReference>
<dbReference type="PANTHER" id="PTHR10434:SF9">
    <property type="entry name" value="PHOSPHOLIPID_GLYCEROL ACYLTRANSFERASE DOMAIN-CONTAINING PROTEIN"/>
    <property type="match status" value="1"/>
</dbReference>
<sequence>MLKAARFILKKAGWEFRVNIPPVAKCLICVAPHTSNWDFIMGELAIHSVGMKAGFLMKSTWFFFPLGPILRSMGGIPVHRTTKAEALLEQRVVGTEAIEAIERLHGDKKNHVTQTVINAFNKRQRLAIAVTPEGTRSRNSHWHKGIVVMAHEVGVPIVLAYFDYKRKVACLDQLFTSTGDIEADMLAIKRYYNDKGDYARYPDHFTTGL</sequence>
<proteinExistence type="predicted"/>
<keyword evidence="6" id="KW-1185">Reference proteome</keyword>
<evidence type="ECO:0000313" key="5">
    <source>
        <dbReference type="EMBL" id="MSS16571.1"/>
    </source>
</evidence>